<keyword evidence="1" id="KW-0812">Transmembrane</keyword>
<accession>A0A7M5UQ37</accession>
<evidence type="ECO:0000256" key="1">
    <source>
        <dbReference type="SAM" id="Phobius"/>
    </source>
</evidence>
<dbReference type="SUPFAM" id="SSF81321">
    <property type="entry name" value="Family A G protein-coupled receptor-like"/>
    <property type="match status" value="1"/>
</dbReference>
<keyword evidence="1" id="KW-0472">Membrane</keyword>
<sequence>VQKVKHTQNKQYRQEISLTKTLVAITTFFLLVLIWQCITQCFWMRGYGIKHDVNTWNYVQKVFAFAKLGVIINAATNWIFLCGTCSVFRKELRKFVGWKRRSMNNNSNVLTIQGSTG</sequence>
<feature type="transmembrane region" description="Helical" evidence="1">
    <location>
        <begin position="65"/>
        <end position="88"/>
    </location>
</feature>
<name>A0A7M5UQ37_9CNID</name>
<organism evidence="2 3">
    <name type="scientific">Clytia hemisphaerica</name>
    <dbReference type="NCBI Taxonomy" id="252671"/>
    <lineage>
        <taxon>Eukaryota</taxon>
        <taxon>Metazoa</taxon>
        <taxon>Cnidaria</taxon>
        <taxon>Hydrozoa</taxon>
        <taxon>Hydroidolina</taxon>
        <taxon>Leptothecata</taxon>
        <taxon>Obeliida</taxon>
        <taxon>Clytiidae</taxon>
        <taxon>Clytia</taxon>
    </lineage>
</organism>
<dbReference type="AlphaFoldDB" id="A0A7M5UQ37"/>
<evidence type="ECO:0000313" key="3">
    <source>
        <dbReference type="Proteomes" id="UP000594262"/>
    </source>
</evidence>
<protein>
    <submittedName>
        <fullName evidence="2">Uncharacterized protein</fullName>
    </submittedName>
</protein>
<keyword evidence="1" id="KW-1133">Transmembrane helix</keyword>
<dbReference type="Gene3D" id="1.20.1070.10">
    <property type="entry name" value="Rhodopsin 7-helix transmembrane proteins"/>
    <property type="match status" value="1"/>
</dbReference>
<keyword evidence="3" id="KW-1185">Reference proteome</keyword>
<evidence type="ECO:0000313" key="2">
    <source>
        <dbReference type="EnsemblMetazoa" id="CLYHEMP002415.1"/>
    </source>
</evidence>
<dbReference type="Proteomes" id="UP000594262">
    <property type="component" value="Unplaced"/>
</dbReference>
<feature type="transmembrane region" description="Helical" evidence="1">
    <location>
        <begin position="21"/>
        <end position="45"/>
    </location>
</feature>
<dbReference type="OrthoDB" id="10011262at2759"/>
<proteinExistence type="predicted"/>
<reference evidence="2" key="1">
    <citation type="submission" date="2021-01" db="UniProtKB">
        <authorList>
            <consortium name="EnsemblMetazoa"/>
        </authorList>
    </citation>
    <scope>IDENTIFICATION</scope>
</reference>
<dbReference type="EnsemblMetazoa" id="CLYHEMT002415.1">
    <property type="protein sequence ID" value="CLYHEMP002415.1"/>
    <property type="gene ID" value="CLYHEMG002415"/>
</dbReference>